<protein>
    <submittedName>
        <fullName evidence="1">Uncharacterized protein</fullName>
    </submittedName>
</protein>
<gene>
    <name evidence="1" type="ORF">2F5_21</name>
</gene>
<name>A0A2H4JD56_9CAUD</name>
<evidence type="ECO:0000313" key="1">
    <source>
        <dbReference type="EMBL" id="ASN72569.1"/>
    </source>
</evidence>
<organism evidence="1">
    <name type="scientific">uncultured Caudovirales phage</name>
    <dbReference type="NCBI Taxonomy" id="2100421"/>
    <lineage>
        <taxon>Viruses</taxon>
        <taxon>Duplodnaviria</taxon>
        <taxon>Heunggongvirae</taxon>
        <taxon>Uroviricota</taxon>
        <taxon>Caudoviricetes</taxon>
        <taxon>Peduoviridae</taxon>
        <taxon>Maltschvirus</taxon>
        <taxon>Maltschvirus maltsch</taxon>
    </lineage>
</organism>
<reference evidence="1" key="1">
    <citation type="submission" date="2017-06" db="EMBL/GenBank/DDBJ databases">
        <title>Novel phages from South African skin metaviromes.</title>
        <authorList>
            <person name="van Zyl L.J."/>
            <person name="Abrahams Y."/>
            <person name="Stander E.A."/>
            <person name="Kirby B.M."/>
            <person name="Clavaud C."/>
            <person name="Farcet C."/>
            <person name="Breton L."/>
            <person name="Trindade M.I."/>
        </authorList>
    </citation>
    <scope>NUCLEOTIDE SEQUENCE</scope>
</reference>
<sequence>MSAAIEIIQEKVSDYELFTRFNTYYIQSRIALIESDIEDMYNRTTPSLCSDIVSESIYYESYSVENLAIAILEERQKLERYKRKSQRDLNTFYTVLGRFSTQEQKYIRNYIKTRSEAYMNVIERFKIELYKYIQTNRNERNKGIENNYSYLNDKHQKLKTYPHKLTLNQEKALREKEDGATEKNMNNDEFVAKLNDLDKKSFKEFIYNRNENNIDFEKVLILLQTIPKRLPQKEIKKPYNYIREIGLKTN</sequence>
<proteinExistence type="predicted"/>
<accession>A0A2H4JD56</accession>
<dbReference type="EMBL" id="MF417959">
    <property type="protein sequence ID" value="ASN72569.1"/>
    <property type="molecule type" value="Genomic_DNA"/>
</dbReference>